<organism evidence="2 3">
    <name type="scientific">Tilletiaria anomala (strain ATCC 24038 / CBS 436.72 / UBC 951)</name>
    <dbReference type="NCBI Taxonomy" id="1037660"/>
    <lineage>
        <taxon>Eukaryota</taxon>
        <taxon>Fungi</taxon>
        <taxon>Dikarya</taxon>
        <taxon>Basidiomycota</taxon>
        <taxon>Ustilaginomycotina</taxon>
        <taxon>Exobasidiomycetes</taxon>
        <taxon>Georgefischeriales</taxon>
        <taxon>Tilletiariaceae</taxon>
        <taxon>Tilletiaria</taxon>
    </lineage>
</organism>
<evidence type="ECO:0000313" key="2">
    <source>
        <dbReference type="EMBL" id="KDN46812.1"/>
    </source>
</evidence>
<evidence type="ECO:0000313" key="3">
    <source>
        <dbReference type="Proteomes" id="UP000027361"/>
    </source>
</evidence>
<feature type="compositionally biased region" description="Gly residues" evidence="1">
    <location>
        <begin position="162"/>
        <end position="175"/>
    </location>
</feature>
<dbReference type="AlphaFoldDB" id="A0A066VYK3"/>
<sequence length="374" mass="36566">MALNIDDLIGSMQHNFAAGERGHELNEVRASLLHSLGPQAMGPPTSVGVQPRAYTTQMHHSAFSSSANRRSGSSTGGYGHGQGSTGRRAGANTSTNGSIAINGHGHLVSSAAVAAAAADSMAMSVSPAAATAAAPPSSLTSSSAYPMPVQLPVRQTGFSSSGAGGAGSPSSGGSGSASFWPAGSPMTISYEAQNGARSASMGSGGALMAGLLAYGNGGGGGAGSPSSCSHVSASSFGAGPPSSNGFVPAPANTPQQTPVECSSMLAQQMQVQRRFTGGERRFTGGERIDESSVADDAAAAAAGFALRSGDTDNHSPSHASAASGSYVVGGGVRAAGFVSSSHSPGGAHVNGSMTPIKHIVGGFSPPTLHGQAPM</sequence>
<dbReference type="Proteomes" id="UP000027361">
    <property type="component" value="Unassembled WGS sequence"/>
</dbReference>
<feature type="compositionally biased region" description="Gly residues" evidence="1">
    <location>
        <begin position="74"/>
        <end position="84"/>
    </location>
</feature>
<keyword evidence="3" id="KW-1185">Reference proteome</keyword>
<dbReference type="GeneID" id="25265990"/>
<dbReference type="OrthoDB" id="3366315at2759"/>
<feature type="compositionally biased region" description="Low complexity" evidence="1">
    <location>
        <begin position="224"/>
        <end position="246"/>
    </location>
</feature>
<feature type="region of interest" description="Disordered" evidence="1">
    <location>
        <begin position="155"/>
        <end position="178"/>
    </location>
</feature>
<dbReference type="EMBL" id="JMSN01000033">
    <property type="protein sequence ID" value="KDN46812.1"/>
    <property type="molecule type" value="Genomic_DNA"/>
</dbReference>
<protein>
    <submittedName>
        <fullName evidence="2">Uncharacterized protein</fullName>
    </submittedName>
</protein>
<dbReference type="InParanoid" id="A0A066VYK3"/>
<feature type="compositionally biased region" description="Low complexity" evidence="1">
    <location>
        <begin position="61"/>
        <end position="73"/>
    </location>
</feature>
<evidence type="ECO:0000256" key="1">
    <source>
        <dbReference type="SAM" id="MobiDB-lite"/>
    </source>
</evidence>
<dbReference type="STRING" id="1037660.A0A066VYK3"/>
<accession>A0A066VYK3</accession>
<gene>
    <name evidence="2" type="ORF">K437DRAFT_268032</name>
</gene>
<dbReference type="HOGENOM" id="CLU_740070_0_0_1"/>
<name>A0A066VYK3_TILAU</name>
<comment type="caution">
    <text evidence="2">The sequence shown here is derived from an EMBL/GenBank/DDBJ whole genome shotgun (WGS) entry which is preliminary data.</text>
</comment>
<dbReference type="RefSeq" id="XP_013243678.1">
    <property type="nucleotide sequence ID" value="XM_013388224.1"/>
</dbReference>
<feature type="region of interest" description="Disordered" evidence="1">
    <location>
        <begin position="59"/>
        <end position="97"/>
    </location>
</feature>
<proteinExistence type="predicted"/>
<feature type="region of interest" description="Disordered" evidence="1">
    <location>
        <begin position="222"/>
        <end position="259"/>
    </location>
</feature>
<reference evidence="2 3" key="1">
    <citation type="submission" date="2014-05" db="EMBL/GenBank/DDBJ databases">
        <title>Draft genome sequence of a rare smut relative, Tilletiaria anomala UBC 951.</title>
        <authorList>
            <consortium name="DOE Joint Genome Institute"/>
            <person name="Toome M."/>
            <person name="Kuo A."/>
            <person name="Henrissat B."/>
            <person name="Lipzen A."/>
            <person name="Tritt A."/>
            <person name="Yoshinaga Y."/>
            <person name="Zane M."/>
            <person name="Barry K."/>
            <person name="Grigoriev I.V."/>
            <person name="Spatafora J.W."/>
            <person name="Aimea M.C."/>
        </authorList>
    </citation>
    <scope>NUCLEOTIDE SEQUENCE [LARGE SCALE GENOMIC DNA]</scope>
    <source>
        <strain evidence="2 3">UBC 951</strain>
    </source>
</reference>